<sequence>MKKIFAIVLLIVGIFGGYKGYQVIDDSSKGIELAGFEIKAEDKDSKTMGYVYLGLGVAALVGGIVLLSRKK</sequence>
<dbReference type="EMBL" id="CDOI01000148">
    <property type="protein sequence ID" value="CEN46745.1"/>
    <property type="molecule type" value="Genomic_DNA"/>
</dbReference>
<dbReference type="EMBL" id="CDOL01000024">
    <property type="protein sequence ID" value="CEN50735.1"/>
    <property type="molecule type" value="Genomic_DNA"/>
</dbReference>
<keyword evidence="1" id="KW-0472">Membrane</keyword>
<reference evidence="4 5" key="1">
    <citation type="submission" date="2015-01" db="EMBL/GenBank/DDBJ databases">
        <authorList>
            <person name="MANFREDI Pablo"/>
        </authorList>
    </citation>
    <scope>NUCLEOTIDE SEQUENCE [LARGE SCALE GENOMIC DNA]</scope>
    <source>
        <strain evidence="2 5">CcD38</strain>
        <strain evidence="3 4">CcD93</strain>
    </source>
</reference>
<keyword evidence="1" id="KW-1133">Transmembrane helix</keyword>
<evidence type="ECO:0008006" key="6">
    <source>
        <dbReference type="Google" id="ProtNLM"/>
    </source>
</evidence>
<evidence type="ECO:0000313" key="2">
    <source>
        <dbReference type="EMBL" id="CEN46745.1"/>
    </source>
</evidence>
<accession>A0A0B7IG17</accession>
<evidence type="ECO:0000256" key="1">
    <source>
        <dbReference type="SAM" id="Phobius"/>
    </source>
</evidence>
<name>A0A0B7IG17_9FLAO</name>
<dbReference type="GeneID" id="97263638"/>
<organism evidence="3 4">
    <name type="scientific">Capnocytophaga canis</name>
    <dbReference type="NCBI Taxonomy" id="1848903"/>
    <lineage>
        <taxon>Bacteria</taxon>
        <taxon>Pseudomonadati</taxon>
        <taxon>Bacteroidota</taxon>
        <taxon>Flavobacteriia</taxon>
        <taxon>Flavobacteriales</taxon>
        <taxon>Flavobacteriaceae</taxon>
        <taxon>Capnocytophaga</taxon>
    </lineage>
</organism>
<dbReference type="Gene3D" id="6.10.280.80">
    <property type="entry name" value="NCX, peripheral helical region"/>
    <property type="match status" value="1"/>
</dbReference>
<evidence type="ECO:0000313" key="3">
    <source>
        <dbReference type="EMBL" id="CEN50735.1"/>
    </source>
</evidence>
<proteinExistence type="predicted"/>
<dbReference type="AlphaFoldDB" id="A0A0B7IG17"/>
<gene>
    <name evidence="2" type="ORF">CCAND38_370078</name>
    <name evidence="3" type="ORF">CCAND93_120055</name>
</gene>
<dbReference type="Proteomes" id="UP000045051">
    <property type="component" value="Unassembled WGS sequence"/>
</dbReference>
<evidence type="ECO:0000313" key="5">
    <source>
        <dbReference type="Proteomes" id="UP000045051"/>
    </source>
</evidence>
<feature type="transmembrane region" description="Helical" evidence="1">
    <location>
        <begin position="49"/>
        <end position="67"/>
    </location>
</feature>
<keyword evidence="1" id="KW-0812">Transmembrane</keyword>
<keyword evidence="5" id="KW-1185">Reference proteome</keyword>
<protein>
    <recommendedName>
        <fullName evidence="6">DUF3185 domain-containing protein</fullName>
    </recommendedName>
</protein>
<dbReference type="Proteomes" id="UP000038200">
    <property type="component" value="Unassembled WGS sequence"/>
</dbReference>
<evidence type="ECO:0000313" key="4">
    <source>
        <dbReference type="Proteomes" id="UP000038200"/>
    </source>
</evidence>
<dbReference type="STRING" id="1848903.CCAND38_370078"/>
<dbReference type="RefSeq" id="WP_042005672.1">
    <property type="nucleotide sequence ID" value="NZ_BOQK01000004.1"/>
</dbReference>